<accession>A0A6A3PPT7</accession>
<dbReference type="EMBL" id="QXFZ01004761">
    <property type="protein sequence ID" value="KAE9063062.1"/>
    <property type="molecule type" value="Genomic_DNA"/>
</dbReference>
<evidence type="ECO:0000256" key="1">
    <source>
        <dbReference type="SAM" id="Phobius"/>
    </source>
</evidence>
<evidence type="ECO:0008006" key="5">
    <source>
        <dbReference type="Google" id="ProtNLM"/>
    </source>
</evidence>
<dbReference type="Proteomes" id="UP000441208">
    <property type="component" value="Unassembled WGS sequence"/>
</dbReference>
<comment type="caution">
    <text evidence="3">The sequence shown here is derived from an EMBL/GenBank/DDBJ whole genome shotgun (WGS) entry which is preliminary data.</text>
</comment>
<feature type="transmembrane region" description="Helical" evidence="1">
    <location>
        <begin position="65"/>
        <end position="83"/>
    </location>
</feature>
<gene>
    <name evidence="3" type="ORF">PF007_g29683</name>
</gene>
<dbReference type="AlphaFoldDB" id="A0A6A3PPT7"/>
<sequence length="92" mass="9951">MAWLMCVVYVVAATIGSSEVVDGVSMDVGESTNEPVAAHHMSRGYGVCAEHRGSTTRRETSSDNGAGVGGIVNLLIIIMWLLLRCCCRCYRR</sequence>
<evidence type="ECO:0000313" key="3">
    <source>
        <dbReference type="EMBL" id="KAE9063062.1"/>
    </source>
</evidence>
<keyword evidence="1" id="KW-1133">Transmembrane helix</keyword>
<feature type="chain" id="PRO_5025547892" description="RxLR effector protein" evidence="2">
    <location>
        <begin position="19"/>
        <end position="92"/>
    </location>
</feature>
<feature type="signal peptide" evidence="2">
    <location>
        <begin position="1"/>
        <end position="18"/>
    </location>
</feature>
<organism evidence="3 4">
    <name type="scientific">Phytophthora fragariae</name>
    <dbReference type="NCBI Taxonomy" id="53985"/>
    <lineage>
        <taxon>Eukaryota</taxon>
        <taxon>Sar</taxon>
        <taxon>Stramenopiles</taxon>
        <taxon>Oomycota</taxon>
        <taxon>Peronosporomycetes</taxon>
        <taxon>Peronosporales</taxon>
        <taxon>Peronosporaceae</taxon>
        <taxon>Phytophthora</taxon>
    </lineage>
</organism>
<keyword evidence="2" id="KW-0732">Signal</keyword>
<protein>
    <recommendedName>
        <fullName evidence="5">RxLR effector protein</fullName>
    </recommendedName>
</protein>
<name>A0A6A3PPT7_9STRA</name>
<proteinExistence type="predicted"/>
<evidence type="ECO:0000256" key="2">
    <source>
        <dbReference type="SAM" id="SignalP"/>
    </source>
</evidence>
<keyword evidence="1" id="KW-0812">Transmembrane</keyword>
<keyword evidence="1" id="KW-0472">Membrane</keyword>
<evidence type="ECO:0000313" key="4">
    <source>
        <dbReference type="Proteomes" id="UP000441208"/>
    </source>
</evidence>
<reference evidence="3 4" key="1">
    <citation type="submission" date="2018-08" db="EMBL/GenBank/DDBJ databases">
        <title>Genomic investigation of the strawberry pathogen Phytophthora fragariae indicates pathogenicity is determined by transcriptional variation in three key races.</title>
        <authorList>
            <person name="Adams T.M."/>
            <person name="Armitage A.D."/>
            <person name="Sobczyk M.K."/>
            <person name="Bates H.J."/>
            <person name="Dunwell J.M."/>
            <person name="Nellist C.F."/>
            <person name="Harrison R.J."/>
        </authorList>
    </citation>
    <scope>NUCLEOTIDE SEQUENCE [LARGE SCALE GENOMIC DNA]</scope>
    <source>
        <strain evidence="3 4">NOV-71</strain>
    </source>
</reference>